<evidence type="ECO:0000313" key="1">
    <source>
        <dbReference type="EMBL" id="MFL9927164.1"/>
    </source>
</evidence>
<name>A0ABW9AFY5_9BURK</name>
<accession>A0ABW9AFY5</accession>
<gene>
    <name evidence="1" type="ORF">PQR62_23020</name>
</gene>
<reference evidence="1 2" key="1">
    <citation type="journal article" date="2024" name="Chem. Sci.">
        <title>Discovery of megapolipeptins by genome mining of a Burkholderiales bacteria collection.</title>
        <authorList>
            <person name="Paulo B.S."/>
            <person name="Recchia M.J.J."/>
            <person name="Lee S."/>
            <person name="Fergusson C.H."/>
            <person name="Romanowski S.B."/>
            <person name="Hernandez A."/>
            <person name="Krull N."/>
            <person name="Liu D.Y."/>
            <person name="Cavanagh H."/>
            <person name="Bos A."/>
            <person name="Gray C.A."/>
            <person name="Murphy B.T."/>
            <person name="Linington R.G."/>
            <person name="Eustaquio A.S."/>
        </authorList>
    </citation>
    <scope>NUCLEOTIDE SEQUENCE [LARGE SCALE GENOMIC DNA]</scope>
    <source>
        <strain evidence="1 2">RL21-008-BIB-A</strain>
    </source>
</reference>
<keyword evidence="2" id="KW-1185">Reference proteome</keyword>
<protein>
    <submittedName>
        <fullName evidence="1">Uncharacterized protein</fullName>
    </submittedName>
</protein>
<proteinExistence type="predicted"/>
<dbReference type="EMBL" id="JAQQFM010000012">
    <property type="protein sequence ID" value="MFL9927164.1"/>
    <property type="molecule type" value="Genomic_DNA"/>
</dbReference>
<dbReference type="Proteomes" id="UP001629246">
    <property type="component" value="Unassembled WGS sequence"/>
</dbReference>
<dbReference type="RefSeq" id="WP_408160404.1">
    <property type="nucleotide sequence ID" value="NZ_JAQQFM010000012.1"/>
</dbReference>
<evidence type="ECO:0000313" key="2">
    <source>
        <dbReference type="Proteomes" id="UP001629246"/>
    </source>
</evidence>
<organism evidence="1 2">
    <name type="scientific">Herbaspirillum lusitanum</name>
    <dbReference type="NCBI Taxonomy" id="213312"/>
    <lineage>
        <taxon>Bacteria</taxon>
        <taxon>Pseudomonadati</taxon>
        <taxon>Pseudomonadota</taxon>
        <taxon>Betaproteobacteria</taxon>
        <taxon>Burkholderiales</taxon>
        <taxon>Oxalobacteraceae</taxon>
        <taxon>Herbaspirillum</taxon>
    </lineage>
</organism>
<comment type="caution">
    <text evidence="1">The sequence shown here is derived from an EMBL/GenBank/DDBJ whole genome shotgun (WGS) entry which is preliminary data.</text>
</comment>
<sequence>MSSQNNHQRVSQEDDFSLELERLIEHDDGAAARSHLEAGRWITYRDQNYPGAMVREWPSGKRELIEADLLGNIFVLRTL</sequence>